<dbReference type="OrthoDB" id="4424197at2"/>
<name>I7L857_9CORY</name>
<organism evidence="3 6">
    <name type="scientific">Corynebacterium otitidis ATCC 51513</name>
    <dbReference type="NCBI Taxonomy" id="883169"/>
    <lineage>
        <taxon>Bacteria</taxon>
        <taxon>Bacillati</taxon>
        <taxon>Actinomycetota</taxon>
        <taxon>Actinomycetes</taxon>
        <taxon>Mycobacteriales</taxon>
        <taxon>Corynebacteriaceae</taxon>
        <taxon>Corynebacterium</taxon>
    </lineage>
</organism>
<dbReference type="Proteomes" id="UP000011016">
    <property type="component" value="Unassembled WGS sequence"/>
</dbReference>
<gene>
    <name evidence="3" type="ORF">BN46_0279</name>
    <name evidence="4" type="ORF">HMPREF9719_00238</name>
</gene>
<feature type="transmembrane region" description="Helical" evidence="2">
    <location>
        <begin position="12"/>
        <end position="31"/>
    </location>
</feature>
<sequence>MSKHDRPRNWLTVFYSVVLAIFAIVLVFAFATQGDEPAAQNNGDTLGQETGETFTEYEARAEQSLSAAPATEAAFGLVTFAEPLDADEAAEALSDIERISAITLGPIAPHDVPEPVDGEDRSDVFSRELERLGLPEEISGVVVYDTGESLRKLARDPAVATVEVLPPDAAWGTFGTRSVEVPSSSTASPSGAWAG</sequence>
<evidence type="ECO:0000313" key="5">
    <source>
        <dbReference type="Proteomes" id="UP000006078"/>
    </source>
</evidence>
<dbReference type="HOGENOM" id="CLU_090941_1_0_11"/>
<evidence type="ECO:0000313" key="4">
    <source>
        <dbReference type="EMBL" id="EJZ82836.1"/>
    </source>
</evidence>
<keyword evidence="2" id="KW-0472">Membrane</keyword>
<dbReference type="STRING" id="29321.AAV33_05490"/>
<evidence type="ECO:0000256" key="2">
    <source>
        <dbReference type="SAM" id="Phobius"/>
    </source>
</evidence>
<dbReference type="PATRIC" id="fig|883169.3.peg.222"/>
<dbReference type="RefSeq" id="WP_004600128.1">
    <property type="nucleotide sequence ID" value="NZ_HF541865.1"/>
</dbReference>
<evidence type="ECO:0000313" key="3">
    <source>
        <dbReference type="EMBL" id="CCI83027.1"/>
    </source>
</evidence>
<dbReference type="AlphaFoldDB" id="I7L857"/>
<feature type="region of interest" description="Disordered" evidence="1">
    <location>
        <begin position="175"/>
        <end position="195"/>
    </location>
</feature>
<keyword evidence="2" id="KW-1133">Transmembrane helix</keyword>
<keyword evidence="2" id="KW-0812">Transmembrane</keyword>
<protein>
    <submittedName>
        <fullName evidence="3">Putative secreted protein</fullName>
    </submittedName>
</protein>
<accession>I7L857</accession>
<dbReference type="eggNOG" id="ENOG503497V">
    <property type="taxonomic scope" value="Bacteria"/>
</dbReference>
<evidence type="ECO:0000313" key="6">
    <source>
        <dbReference type="Proteomes" id="UP000011016"/>
    </source>
</evidence>
<keyword evidence="5" id="KW-1185">Reference proteome</keyword>
<comment type="caution">
    <text evidence="3">The sequence shown here is derived from an EMBL/GenBank/DDBJ whole genome shotgun (WGS) entry which is preliminary data.</text>
</comment>
<dbReference type="EMBL" id="AHAE01000016">
    <property type="protein sequence ID" value="EJZ82836.1"/>
    <property type="molecule type" value="Genomic_DNA"/>
</dbReference>
<reference evidence="3 6" key="1">
    <citation type="journal article" date="2012" name="J. Bacteriol.">
        <title>Draft Genome Sequence of Turicella otitidis ATCC 51513, Isolated from Middle Ear Fluid from a Child with Otitis Media.</title>
        <authorList>
            <person name="Brinkrolf K."/>
            <person name="Schneider J."/>
            <person name="Knecht M."/>
            <person name="Ruckert C."/>
            <person name="Tauch A."/>
        </authorList>
    </citation>
    <scope>NUCLEOTIDE SEQUENCE [LARGE SCALE GENOMIC DNA]</scope>
    <source>
        <strain evidence="3 6">ATCC 51513</strain>
    </source>
</reference>
<proteinExistence type="predicted"/>
<evidence type="ECO:0000256" key="1">
    <source>
        <dbReference type="SAM" id="MobiDB-lite"/>
    </source>
</evidence>
<dbReference type="Proteomes" id="UP000006078">
    <property type="component" value="Unassembled WGS sequence"/>
</dbReference>
<dbReference type="EMBL" id="CAJZ01000037">
    <property type="protein sequence ID" value="CCI83027.1"/>
    <property type="molecule type" value="Genomic_DNA"/>
</dbReference>
<reference evidence="4 5" key="2">
    <citation type="submission" date="2012-08" db="EMBL/GenBank/DDBJ databases">
        <title>The Genome Sequence of Turicella otitidis ATCC 51513.</title>
        <authorList>
            <consortium name="The Broad Institute Genome Sequencing Platform"/>
            <person name="Earl A."/>
            <person name="Ward D."/>
            <person name="Feldgarden M."/>
            <person name="Gevers D."/>
            <person name="Huys G."/>
            <person name="Walker B."/>
            <person name="Young S.K."/>
            <person name="Zeng Q."/>
            <person name="Gargeya S."/>
            <person name="Fitzgerald M."/>
            <person name="Haas B."/>
            <person name="Abouelleil A."/>
            <person name="Alvarado L."/>
            <person name="Arachchi H.M."/>
            <person name="Berlin A.M."/>
            <person name="Chapman S.B."/>
            <person name="Goldberg J."/>
            <person name="Griggs A."/>
            <person name="Gujja S."/>
            <person name="Hansen M."/>
            <person name="Howarth C."/>
            <person name="Imamovic A."/>
            <person name="Larimer J."/>
            <person name="McCowen C."/>
            <person name="Montmayeur A."/>
            <person name="Murphy C."/>
            <person name="Neiman D."/>
            <person name="Pearson M."/>
            <person name="Priest M."/>
            <person name="Roberts A."/>
            <person name="Saif S."/>
            <person name="Shea T."/>
            <person name="Sisk P."/>
            <person name="Sykes S."/>
            <person name="Wortman J."/>
            <person name="Nusbaum C."/>
            <person name="Birren B."/>
        </authorList>
    </citation>
    <scope>NUCLEOTIDE SEQUENCE [LARGE SCALE GENOMIC DNA]</scope>
    <source>
        <strain evidence="4 5">ATCC 51513</strain>
    </source>
</reference>